<dbReference type="STRING" id="1048834.TC41_1867"/>
<dbReference type="HOGENOM" id="CLU_3163825_0_0_9"/>
<proteinExistence type="predicted"/>
<reference evidence="2" key="2">
    <citation type="submission" date="2011-06" db="EMBL/GenBank/DDBJ databases">
        <title>The complete genome sequence of Alicyclobacillus acidocaldarius sp. Tc-4-1.</title>
        <authorList>
            <person name="Chen Y."/>
            <person name="He Y."/>
            <person name="Dong Z."/>
            <person name="Hu S."/>
        </authorList>
    </citation>
    <scope>NUCLEOTIDE SEQUENCE [LARGE SCALE GENOMIC DNA]</scope>
    <source>
        <strain evidence="2">Tc-4-1</strain>
    </source>
</reference>
<evidence type="ECO:0000313" key="2">
    <source>
        <dbReference type="Proteomes" id="UP000000292"/>
    </source>
</evidence>
<dbReference type="KEGG" id="aad:TC41_1867"/>
<organism evidence="1 2">
    <name type="scientific">Alicyclobacillus acidocaldarius (strain Tc-4-1)</name>
    <name type="common">Bacillus acidocaldarius</name>
    <dbReference type="NCBI Taxonomy" id="1048834"/>
    <lineage>
        <taxon>Bacteria</taxon>
        <taxon>Bacillati</taxon>
        <taxon>Bacillota</taxon>
        <taxon>Bacilli</taxon>
        <taxon>Bacillales</taxon>
        <taxon>Alicyclobacillaceae</taxon>
        <taxon>Alicyclobacillus</taxon>
    </lineage>
</organism>
<dbReference type="PATRIC" id="fig|1048834.4.peg.1765"/>
<gene>
    <name evidence="1" type="ordered locus">TC41_1867</name>
</gene>
<accession>F8IDD1</accession>
<name>F8IDD1_ALIAT</name>
<dbReference type="EMBL" id="CP002902">
    <property type="protein sequence ID" value="AEJ43784.1"/>
    <property type="molecule type" value="Genomic_DNA"/>
</dbReference>
<sequence>MAVPRFCNVSVVYQIYLVVPQAVVPWDRGKLRELLMGSKEGETPCAV</sequence>
<reference evidence="1 2" key="1">
    <citation type="journal article" date="2011" name="J. Bacteriol.">
        <title>Complete Genome Sequence of Alicyclobacillus acidocaldarius Strain Tc-4-1.</title>
        <authorList>
            <person name="Chen Y."/>
            <person name="He Y."/>
            <person name="Zhang B."/>
            <person name="Yang J."/>
            <person name="Li W."/>
            <person name="Dong Z."/>
            <person name="Hu S."/>
        </authorList>
    </citation>
    <scope>NUCLEOTIDE SEQUENCE [LARGE SCALE GENOMIC DNA]</scope>
    <source>
        <strain evidence="1 2">Tc-4-1</strain>
    </source>
</reference>
<dbReference type="Proteomes" id="UP000000292">
    <property type="component" value="Chromosome"/>
</dbReference>
<evidence type="ECO:0000313" key="1">
    <source>
        <dbReference type="EMBL" id="AEJ43784.1"/>
    </source>
</evidence>
<protein>
    <submittedName>
        <fullName evidence="1">Uncharacterized protein</fullName>
    </submittedName>
</protein>
<dbReference type="AlphaFoldDB" id="F8IDD1"/>